<evidence type="ECO:0000313" key="2">
    <source>
        <dbReference type="Proteomes" id="UP000292120"/>
    </source>
</evidence>
<name>A0A4Q9H0P9_9BURK</name>
<accession>A0A4Q9H0P9</accession>
<organism evidence="1 2">
    <name type="scientific">Aquabacterium lacunae</name>
    <dbReference type="NCBI Taxonomy" id="2528630"/>
    <lineage>
        <taxon>Bacteria</taxon>
        <taxon>Pseudomonadati</taxon>
        <taxon>Pseudomonadota</taxon>
        <taxon>Betaproteobacteria</taxon>
        <taxon>Burkholderiales</taxon>
        <taxon>Aquabacterium</taxon>
    </lineage>
</organism>
<dbReference type="Proteomes" id="UP000292120">
    <property type="component" value="Unassembled WGS sequence"/>
</dbReference>
<sequence>MRKLNELLSADDPAMPLVRQWLAESSHPIEVLQPSKNCAEVLVGLQVTTRSPMGAIVYETGGILIDHGWLRLLGSGHPKLPRNIVDWNFERSSGYLLFADDAVGGFFAINGGALGPDQGSVYYWAPDTLNWESLELGYSEFLRWALSDRLNVFYEPLRWPEWEASTQALAGDQCFTFYPFLWSEQGSVKTSSRKAISVAEQFLFNTDCLRQA</sequence>
<evidence type="ECO:0000313" key="1">
    <source>
        <dbReference type="EMBL" id="TBO27370.1"/>
    </source>
</evidence>
<comment type="caution">
    <text evidence="1">The sequence shown here is derived from an EMBL/GenBank/DDBJ whole genome shotgun (WGS) entry which is preliminary data.</text>
</comment>
<dbReference type="RefSeq" id="WP_130969368.1">
    <property type="nucleotide sequence ID" value="NZ_SIXI01000024.1"/>
</dbReference>
<reference evidence="1 2" key="1">
    <citation type="submission" date="2019-02" db="EMBL/GenBank/DDBJ databases">
        <title>Aquabacterium sp. strain KMB7.</title>
        <authorList>
            <person name="Chen W.-M."/>
        </authorList>
    </citation>
    <scope>NUCLEOTIDE SEQUENCE [LARGE SCALE GENOMIC DNA]</scope>
    <source>
        <strain evidence="1 2">KMB7</strain>
    </source>
</reference>
<dbReference type="AlphaFoldDB" id="A0A4Q9H0P9"/>
<proteinExistence type="predicted"/>
<dbReference type="EMBL" id="SIXI01000024">
    <property type="protein sequence ID" value="TBO27370.1"/>
    <property type="molecule type" value="Genomic_DNA"/>
</dbReference>
<dbReference type="Pfam" id="PF10946">
    <property type="entry name" value="DUF2625"/>
    <property type="match status" value="1"/>
</dbReference>
<dbReference type="OrthoDB" id="1550811at2"/>
<keyword evidence="2" id="KW-1185">Reference proteome</keyword>
<protein>
    <submittedName>
        <fullName evidence="1">DUF2625 domain-containing protein</fullName>
    </submittedName>
</protein>
<dbReference type="InterPro" id="IPR021239">
    <property type="entry name" value="DUF2625"/>
</dbReference>
<dbReference type="NCBIfam" id="NF008498">
    <property type="entry name" value="PRK11408.1-5"/>
    <property type="match status" value="1"/>
</dbReference>
<gene>
    <name evidence="1" type="ORF">EYS42_16840</name>
</gene>